<evidence type="ECO:0000313" key="1">
    <source>
        <dbReference type="EMBL" id="MBC4017136.1"/>
    </source>
</evidence>
<sequence>MPHLTLGPFAVHRDGTLEPRVAERLPAMRFAWRGRRCEAGLSAGGLRLAAIAARVPSTAESGADRPRALAAVAVMQGELPQGWQLKLLPDHRIRIETEASFPDPPTATSLIACMVRFALAIDPYLDRLDGAGASGTWNTCPG</sequence>
<dbReference type="RefSeq" id="WP_186771898.1">
    <property type="nucleotide sequence ID" value="NZ_JACOMF010000023.1"/>
</dbReference>
<dbReference type="AlphaFoldDB" id="A0A9X0QZY2"/>
<dbReference type="Proteomes" id="UP000600101">
    <property type="component" value="Unassembled WGS sequence"/>
</dbReference>
<reference evidence="1" key="1">
    <citation type="submission" date="2020-08" db="EMBL/GenBank/DDBJ databases">
        <authorList>
            <person name="Hu Y."/>
            <person name="Nguyen S.V."/>
            <person name="Li F."/>
            <person name="Fanning S."/>
        </authorList>
    </citation>
    <scope>NUCLEOTIDE SEQUENCE</scope>
    <source>
        <strain evidence="1">SYSU D8009</strain>
    </source>
</reference>
<evidence type="ECO:0000313" key="2">
    <source>
        <dbReference type="Proteomes" id="UP000600101"/>
    </source>
</evidence>
<name>A0A9X0QZY2_9PROT</name>
<proteinExistence type="predicted"/>
<dbReference type="EMBL" id="JACOMF010000023">
    <property type="protein sequence ID" value="MBC4017136.1"/>
    <property type="molecule type" value="Genomic_DNA"/>
</dbReference>
<keyword evidence="2" id="KW-1185">Reference proteome</keyword>
<accession>A0A9X0QZY2</accession>
<organism evidence="1 2">
    <name type="scientific">Siccirubricoccus deserti</name>
    <dbReference type="NCBI Taxonomy" id="2013562"/>
    <lineage>
        <taxon>Bacteria</taxon>
        <taxon>Pseudomonadati</taxon>
        <taxon>Pseudomonadota</taxon>
        <taxon>Alphaproteobacteria</taxon>
        <taxon>Acetobacterales</taxon>
        <taxon>Roseomonadaceae</taxon>
        <taxon>Siccirubricoccus</taxon>
    </lineage>
</organism>
<protein>
    <submittedName>
        <fullName evidence="1">Uncharacterized protein</fullName>
    </submittedName>
</protein>
<gene>
    <name evidence="1" type="ORF">H7965_17625</name>
</gene>
<comment type="caution">
    <text evidence="1">The sequence shown here is derived from an EMBL/GenBank/DDBJ whole genome shotgun (WGS) entry which is preliminary data.</text>
</comment>